<reference evidence="2 3" key="1">
    <citation type="submission" date="2021-06" db="EMBL/GenBank/DDBJ databases">
        <title>Halomicroarcula sp. a new haloarchaeum isolated from saline soil.</title>
        <authorList>
            <person name="Duran-Viseras A."/>
            <person name="Sanchez-Porro C."/>
            <person name="Ventosa A."/>
        </authorList>
    </citation>
    <scope>NUCLEOTIDE SEQUENCE [LARGE SCALE GENOMIC DNA]</scope>
    <source>
        <strain evidence="2 3">F27</strain>
    </source>
</reference>
<evidence type="ECO:0000256" key="1">
    <source>
        <dbReference type="SAM" id="MobiDB-lite"/>
    </source>
</evidence>
<keyword evidence="3" id="KW-1185">Reference proteome</keyword>
<dbReference type="SUPFAM" id="SSF52402">
    <property type="entry name" value="Adenine nucleotide alpha hydrolases-like"/>
    <property type="match status" value="1"/>
</dbReference>
<name>A0AAW4PIT3_9EURY</name>
<dbReference type="Gene3D" id="3.40.50.12370">
    <property type="match status" value="1"/>
</dbReference>
<dbReference type="EMBL" id="RKLT01000029">
    <property type="protein sequence ID" value="MBX0297844.1"/>
    <property type="molecule type" value="Genomic_DNA"/>
</dbReference>
<organism evidence="2 3">
    <name type="scientific">Haloarcula nitratireducens</name>
    <dbReference type="NCBI Taxonomy" id="2487749"/>
    <lineage>
        <taxon>Archaea</taxon>
        <taxon>Methanobacteriati</taxon>
        <taxon>Methanobacteriota</taxon>
        <taxon>Stenosarchaea group</taxon>
        <taxon>Halobacteria</taxon>
        <taxon>Halobacteriales</taxon>
        <taxon>Haloarculaceae</taxon>
        <taxon>Haloarcula</taxon>
    </lineage>
</organism>
<accession>A0AAW4PIT3</accession>
<evidence type="ECO:0000313" key="3">
    <source>
        <dbReference type="Proteomes" id="UP001430455"/>
    </source>
</evidence>
<protein>
    <submittedName>
        <fullName evidence="2">Universal stress protein</fullName>
    </submittedName>
</protein>
<proteinExistence type="predicted"/>
<evidence type="ECO:0000313" key="2">
    <source>
        <dbReference type="EMBL" id="MBX0297844.1"/>
    </source>
</evidence>
<gene>
    <name evidence="2" type="ORF">EGH23_23545</name>
</gene>
<comment type="caution">
    <text evidence="2">The sequence shown here is derived from an EMBL/GenBank/DDBJ whole genome shotgun (WGS) entry which is preliminary data.</text>
</comment>
<sequence length="58" mass="6088">MSRCLLGSVTEKVVRLASIPVLTVRMQPDEQLAVPYGNIPIPTDGSAGTSHAAEHSVS</sequence>
<feature type="region of interest" description="Disordered" evidence="1">
    <location>
        <begin position="37"/>
        <end position="58"/>
    </location>
</feature>
<dbReference type="Proteomes" id="UP001430455">
    <property type="component" value="Unassembled WGS sequence"/>
</dbReference>
<dbReference type="AlphaFoldDB" id="A0AAW4PIT3"/>